<keyword evidence="4 6" id="KW-0804">Transcription</keyword>
<dbReference type="AlphaFoldDB" id="A0A4P6XK33"/>
<protein>
    <recommendedName>
        <fullName evidence="6">DNA-directed RNA polymerase III subunit RPC6</fullName>
        <shortName evidence="6">RNA polymerase III subunit C6</shortName>
    </recommendedName>
</protein>
<dbReference type="PIRSF" id="PIRSF028763">
    <property type="entry name" value="RNA_pol_Rpc34"/>
    <property type="match status" value="1"/>
</dbReference>
<dbReference type="Pfam" id="PF05158">
    <property type="entry name" value="RNA_pol_Rpc34"/>
    <property type="match status" value="1"/>
</dbReference>
<evidence type="ECO:0000256" key="1">
    <source>
        <dbReference type="ARBA" id="ARBA00004123"/>
    </source>
</evidence>
<evidence type="ECO:0000256" key="4">
    <source>
        <dbReference type="ARBA" id="ARBA00023163"/>
    </source>
</evidence>
<dbReference type="PANTHER" id="PTHR12780">
    <property type="entry name" value="RNA POLYMERASE III DNA DIRECTED , 39KD SUBUNIT-RELATED"/>
    <property type="match status" value="1"/>
</dbReference>
<dbReference type="GO" id="GO:0005737">
    <property type="term" value="C:cytoplasm"/>
    <property type="evidence" value="ECO:0007669"/>
    <property type="project" value="UniProtKB-ARBA"/>
</dbReference>
<comment type="function">
    <text evidence="6">DNA-dependent RNA polymerase catalyzes the transcription of DNA into RNA using the four ribonucleoside triphosphates as substrates. Specific peripheric component of RNA polymerase III which synthesizes small RNAs, such as 5S rRNA and tRNAs.</text>
</comment>
<comment type="subcellular location">
    <subcellularLocation>
        <location evidence="1 6">Nucleus</location>
    </subcellularLocation>
</comment>
<evidence type="ECO:0000313" key="7">
    <source>
        <dbReference type="EMBL" id="QBM87560.1"/>
    </source>
</evidence>
<keyword evidence="8" id="KW-1185">Reference proteome</keyword>
<dbReference type="InterPro" id="IPR036390">
    <property type="entry name" value="WH_DNA-bd_sf"/>
</dbReference>
<dbReference type="GO" id="GO:0005666">
    <property type="term" value="C:RNA polymerase III complex"/>
    <property type="evidence" value="ECO:0007669"/>
    <property type="project" value="UniProtKB-UniRule"/>
</dbReference>
<keyword evidence="3 6" id="KW-0240">DNA-directed RNA polymerase</keyword>
<comment type="similarity">
    <text evidence="2 6">Belongs to the eukaryotic RPC34/RPC39 RNA polymerase subunit family.</text>
</comment>
<dbReference type="InterPro" id="IPR007832">
    <property type="entry name" value="RNA_pol_Rpc34"/>
</dbReference>
<reference evidence="8" key="1">
    <citation type="submission" date="2019-03" db="EMBL/GenBank/DDBJ databases">
        <title>Snf2 controls pulcherriminic acid biosynthesis and connects pigmentation and antifungal activity of the yeast Metschnikowia pulcherrima.</title>
        <authorList>
            <person name="Gore-Lloyd D."/>
            <person name="Sumann I."/>
            <person name="Brachmann A.O."/>
            <person name="Schneeberger K."/>
            <person name="Ortiz-Merino R.A."/>
            <person name="Moreno-Beltran M."/>
            <person name="Schlaefli M."/>
            <person name="Kirner P."/>
            <person name="Santos Kron A."/>
            <person name="Wolfe K.H."/>
            <person name="Piel J."/>
            <person name="Ahrens C.H."/>
            <person name="Henk D."/>
            <person name="Freimoser F.M."/>
        </authorList>
    </citation>
    <scope>NUCLEOTIDE SEQUENCE [LARGE SCALE GENOMIC DNA]</scope>
    <source>
        <strain evidence="8">APC 1.2</strain>
    </source>
</reference>
<dbReference type="GO" id="GO:0006383">
    <property type="term" value="P:transcription by RNA polymerase III"/>
    <property type="evidence" value="ECO:0007669"/>
    <property type="project" value="UniProtKB-UniRule"/>
</dbReference>
<accession>A0A4P6XK33</accession>
<evidence type="ECO:0000256" key="3">
    <source>
        <dbReference type="ARBA" id="ARBA00022478"/>
    </source>
</evidence>
<evidence type="ECO:0000256" key="2">
    <source>
        <dbReference type="ARBA" id="ARBA00011038"/>
    </source>
</evidence>
<dbReference type="Proteomes" id="UP000292447">
    <property type="component" value="Chromosome II"/>
</dbReference>
<dbReference type="EMBL" id="CP034457">
    <property type="protein sequence ID" value="QBM87560.1"/>
    <property type="molecule type" value="Genomic_DNA"/>
</dbReference>
<dbReference type="FunFam" id="1.10.10.10:FF:000116">
    <property type="entry name" value="DNA-directed RNA polymerase III subunit RPC6"/>
    <property type="match status" value="1"/>
</dbReference>
<dbReference type="STRING" id="2163413.A0A4P6XK33"/>
<evidence type="ECO:0000256" key="5">
    <source>
        <dbReference type="ARBA" id="ARBA00023242"/>
    </source>
</evidence>
<dbReference type="GO" id="GO:0005654">
    <property type="term" value="C:nucleoplasm"/>
    <property type="evidence" value="ECO:0007669"/>
    <property type="project" value="UniProtKB-ARBA"/>
</dbReference>
<dbReference type="Gene3D" id="1.10.10.10">
    <property type="entry name" value="Winged helix-like DNA-binding domain superfamily/Winged helix DNA-binding domain"/>
    <property type="match status" value="1"/>
</dbReference>
<sequence length="321" mass="36952">MADTAKADLMYGRMCESPSAKLFSQDDLKLLMNEPDLVRLLGYTQSLIDRKMLKLVKVGDDLRFQVISLSETKKLTSMSDDEQMIYTYIEALGREGIWTKTLKAKTNMHQHIVMRCLKLLELQRYIKLIKSVKHPTRKIYMLYNLQPSIDVTGGPWFTDSELDTEFIDSLLTVIWRFISLKTFPTAFQEPQANTNIFGSVYPAHHTGFANLDLIMDFIILHKITNIDLATSDIRSLCEVLIFDDKIELVQGTFDVYKATWQSVLEAGYGRQYNETGVLNELQKAFVQDLNATRQFDLFDHYGVINDEVNKDDVAYLDAWAI</sequence>
<keyword evidence="5 6" id="KW-0539">Nucleus</keyword>
<dbReference type="SUPFAM" id="SSF46785">
    <property type="entry name" value="Winged helix' DNA-binding domain"/>
    <property type="match status" value="1"/>
</dbReference>
<organism evidence="7 8">
    <name type="scientific">Metschnikowia aff. pulcherrima</name>
    <dbReference type="NCBI Taxonomy" id="2163413"/>
    <lineage>
        <taxon>Eukaryota</taxon>
        <taxon>Fungi</taxon>
        <taxon>Dikarya</taxon>
        <taxon>Ascomycota</taxon>
        <taxon>Saccharomycotina</taxon>
        <taxon>Pichiomycetes</taxon>
        <taxon>Metschnikowiaceae</taxon>
        <taxon>Metschnikowia</taxon>
    </lineage>
</organism>
<gene>
    <name evidence="7" type="primary">MPUL0B07660</name>
    <name evidence="7" type="ORF">METSCH_B07660</name>
</gene>
<evidence type="ECO:0000313" key="8">
    <source>
        <dbReference type="Proteomes" id="UP000292447"/>
    </source>
</evidence>
<name>A0A4P6XK33_9ASCO</name>
<dbReference type="InterPro" id="IPR036388">
    <property type="entry name" value="WH-like_DNA-bd_sf"/>
</dbReference>
<proteinExistence type="inferred from homology"/>
<evidence type="ECO:0000256" key="6">
    <source>
        <dbReference type="PIRNR" id="PIRNR028763"/>
    </source>
</evidence>
<dbReference type="InterPro" id="IPR016049">
    <property type="entry name" value="RNA_pol_Rpc34-like"/>
</dbReference>